<dbReference type="WBParaSite" id="Minc3s07761g41511">
    <property type="protein sequence ID" value="Minc3s07761g41511"/>
    <property type="gene ID" value="Minc3s07761g41511"/>
</dbReference>
<dbReference type="SUPFAM" id="SSF46966">
    <property type="entry name" value="Spectrin repeat"/>
    <property type="match status" value="1"/>
</dbReference>
<dbReference type="AlphaFoldDB" id="A0A914NNY0"/>
<sequence length="287" mass="33314">MTEEAIIRKLVADGDGTGDDRRILHLFQLINSLGKSSDSKSVTNKIIILLDQIEFSFRKQQQIAQAVNSERENYEKLYEEIGNLLNKNQEKMEEVKKQLAEAKQVKKNQQEYDNIAKMIKEKPSRAETTKKLKILQDELEEAYSKQKILEQKLIEKRESISTLAALLDELDETNKEQVEDVLMAEVEEGPVAPPPTNNKPNTNGEKVRNELEIKKSIQIFTNTTEKYTTPNTENQVKMYNTNNKYFYTFLKFLFTHLKSFRLHLYSSSLSIFLSSRASVYCFQRITL</sequence>
<dbReference type="Pfam" id="PF05615">
    <property type="entry name" value="THOC7"/>
    <property type="match status" value="1"/>
</dbReference>
<reference evidence="5" key="1">
    <citation type="submission" date="2022-11" db="UniProtKB">
        <authorList>
            <consortium name="WormBaseParasite"/>
        </authorList>
    </citation>
    <scope>IDENTIFICATION</scope>
</reference>
<comment type="subcellular location">
    <subcellularLocation>
        <location evidence="1">Nucleus</location>
    </subcellularLocation>
</comment>
<keyword evidence="4" id="KW-1185">Reference proteome</keyword>
<organism evidence="4 5">
    <name type="scientific">Meloidogyne incognita</name>
    <name type="common">Southern root-knot nematode worm</name>
    <name type="synonym">Oxyuris incognita</name>
    <dbReference type="NCBI Taxonomy" id="6306"/>
    <lineage>
        <taxon>Eukaryota</taxon>
        <taxon>Metazoa</taxon>
        <taxon>Ecdysozoa</taxon>
        <taxon>Nematoda</taxon>
        <taxon>Chromadorea</taxon>
        <taxon>Rhabditida</taxon>
        <taxon>Tylenchina</taxon>
        <taxon>Tylenchomorpha</taxon>
        <taxon>Tylenchoidea</taxon>
        <taxon>Meloidogynidae</taxon>
        <taxon>Meloidogyninae</taxon>
        <taxon>Meloidogyne</taxon>
        <taxon>Meloidogyne incognita group</taxon>
    </lineage>
</organism>
<keyword evidence="2" id="KW-0539">Nucleus</keyword>
<name>A0A914NNY0_MELIC</name>
<dbReference type="Proteomes" id="UP000887563">
    <property type="component" value="Unplaced"/>
</dbReference>
<keyword evidence="3" id="KW-0175">Coiled coil</keyword>
<dbReference type="InterPro" id="IPR008501">
    <property type="entry name" value="THOC7/Mft1"/>
</dbReference>
<feature type="coiled-coil region" evidence="3">
    <location>
        <begin position="67"/>
        <end position="176"/>
    </location>
</feature>
<evidence type="ECO:0000256" key="3">
    <source>
        <dbReference type="SAM" id="Coils"/>
    </source>
</evidence>
<dbReference type="GO" id="GO:0006397">
    <property type="term" value="P:mRNA processing"/>
    <property type="evidence" value="ECO:0007669"/>
    <property type="project" value="InterPro"/>
</dbReference>
<evidence type="ECO:0000313" key="4">
    <source>
        <dbReference type="Proteomes" id="UP000887563"/>
    </source>
</evidence>
<protein>
    <submittedName>
        <fullName evidence="5">Uncharacterized protein</fullName>
    </submittedName>
</protein>
<evidence type="ECO:0000256" key="1">
    <source>
        <dbReference type="ARBA" id="ARBA00004123"/>
    </source>
</evidence>
<proteinExistence type="predicted"/>
<evidence type="ECO:0000313" key="5">
    <source>
        <dbReference type="WBParaSite" id="Minc3s07761g41511"/>
    </source>
</evidence>
<evidence type="ECO:0000256" key="2">
    <source>
        <dbReference type="ARBA" id="ARBA00023242"/>
    </source>
</evidence>
<dbReference type="GO" id="GO:0000445">
    <property type="term" value="C:THO complex part of transcription export complex"/>
    <property type="evidence" value="ECO:0007669"/>
    <property type="project" value="InterPro"/>
</dbReference>
<accession>A0A914NNY0</accession>